<dbReference type="AlphaFoldDB" id="A0A2S6I6M3"/>
<feature type="domain" description="Outer membrane protein beta-barrel" evidence="2">
    <location>
        <begin position="19"/>
        <end position="214"/>
    </location>
</feature>
<evidence type="ECO:0000313" key="3">
    <source>
        <dbReference type="EMBL" id="PPK87146.1"/>
    </source>
</evidence>
<organism evidence="3 4">
    <name type="scientific">Neolewinella xylanilytica</name>
    <dbReference type="NCBI Taxonomy" id="1514080"/>
    <lineage>
        <taxon>Bacteria</taxon>
        <taxon>Pseudomonadati</taxon>
        <taxon>Bacteroidota</taxon>
        <taxon>Saprospiria</taxon>
        <taxon>Saprospirales</taxon>
        <taxon>Lewinellaceae</taxon>
        <taxon>Neolewinella</taxon>
    </lineage>
</organism>
<proteinExistence type="predicted"/>
<evidence type="ECO:0000256" key="1">
    <source>
        <dbReference type="SAM" id="SignalP"/>
    </source>
</evidence>
<gene>
    <name evidence="3" type="ORF">CLV84_0080</name>
</gene>
<sequence>MKKLILPYLFLLSSLSAVAQYNPIQFGIQLSPAFSYLTTDNNLIESDGTNLGIKLGLMAEYYFQDNYSIHTGLNVHFGSGGALRYDDSPNGFEYVDIWREALDETFQNPPNPNDLPGATFDYSLQYVEIPLGLTLRTREFGYVRYFVRPSIALGINTSSRGSLEGVAGIDDSENFKIGSAVNALNLSWGIGGGVEYAISTSSSLIGGIGFQSGFLDVTTDNDTDILRAGRSAGEDNSRGKLNSIVIMLGIMF</sequence>
<feature type="chain" id="PRO_5015701714" evidence="1">
    <location>
        <begin position="20"/>
        <end position="252"/>
    </location>
</feature>
<name>A0A2S6I6M3_9BACT</name>
<dbReference type="EMBL" id="PTJC01000005">
    <property type="protein sequence ID" value="PPK87146.1"/>
    <property type="molecule type" value="Genomic_DNA"/>
</dbReference>
<reference evidence="3 4" key="1">
    <citation type="submission" date="2018-02" db="EMBL/GenBank/DDBJ databases">
        <title>Genomic Encyclopedia of Archaeal and Bacterial Type Strains, Phase II (KMG-II): from individual species to whole genera.</title>
        <authorList>
            <person name="Goeker M."/>
        </authorList>
    </citation>
    <scope>NUCLEOTIDE SEQUENCE [LARGE SCALE GENOMIC DNA]</scope>
    <source>
        <strain evidence="3 4">DSM 29526</strain>
    </source>
</reference>
<keyword evidence="4" id="KW-1185">Reference proteome</keyword>
<dbReference type="RefSeq" id="WP_104417764.1">
    <property type="nucleotide sequence ID" value="NZ_PTJC01000005.1"/>
</dbReference>
<dbReference type="OrthoDB" id="978236at2"/>
<dbReference type="Pfam" id="PF13568">
    <property type="entry name" value="OMP_b-brl_2"/>
    <property type="match status" value="1"/>
</dbReference>
<dbReference type="Gene3D" id="2.40.160.20">
    <property type="match status" value="1"/>
</dbReference>
<protein>
    <submittedName>
        <fullName evidence="3">Outer membrane protein with beta-barrel domain</fullName>
    </submittedName>
</protein>
<accession>A0A2S6I6M3</accession>
<dbReference type="Proteomes" id="UP000237662">
    <property type="component" value="Unassembled WGS sequence"/>
</dbReference>
<feature type="signal peptide" evidence="1">
    <location>
        <begin position="1"/>
        <end position="19"/>
    </location>
</feature>
<evidence type="ECO:0000259" key="2">
    <source>
        <dbReference type="Pfam" id="PF13568"/>
    </source>
</evidence>
<evidence type="ECO:0000313" key="4">
    <source>
        <dbReference type="Proteomes" id="UP000237662"/>
    </source>
</evidence>
<comment type="caution">
    <text evidence="3">The sequence shown here is derived from an EMBL/GenBank/DDBJ whole genome shotgun (WGS) entry which is preliminary data.</text>
</comment>
<keyword evidence="1" id="KW-0732">Signal</keyword>
<dbReference type="InterPro" id="IPR025665">
    <property type="entry name" value="Beta-barrel_OMP_2"/>
</dbReference>